<reference evidence="1" key="1">
    <citation type="submission" date="2020-08" db="EMBL/GenBank/DDBJ databases">
        <title>Multicomponent nature underlies the extraordinary mechanical properties of spider dragline silk.</title>
        <authorList>
            <person name="Kono N."/>
            <person name="Nakamura H."/>
            <person name="Mori M."/>
            <person name="Yoshida Y."/>
            <person name="Ohtoshi R."/>
            <person name="Malay A.D."/>
            <person name="Moran D.A.P."/>
            <person name="Tomita M."/>
            <person name="Numata K."/>
            <person name="Arakawa K."/>
        </authorList>
    </citation>
    <scope>NUCLEOTIDE SEQUENCE</scope>
</reference>
<gene>
    <name evidence="1" type="ORF">NPIL_562791</name>
</gene>
<keyword evidence="2" id="KW-1185">Reference proteome</keyword>
<dbReference type="Proteomes" id="UP000887013">
    <property type="component" value="Unassembled WGS sequence"/>
</dbReference>
<protein>
    <submittedName>
        <fullName evidence="1">Uncharacterized protein</fullName>
    </submittedName>
</protein>
<evidence type="ECO:0000313" key="1">
    <source>
        <dbReference type="EMBL" id="GFU33683.1"/>
    </source>
</evidence>
<accession>A0A8X6UND4</accession>
<organism evidence="1 2">
    <name type="scientific">Nephila pilipes</name>
    <name type="common">Giant wood spider</name>
    <name type="synonym">Nephila maculata</name>
    <dbReference type="NCBI Taxonomy" id="299642"/>
    <lineage>
        <taxon>Eukaryota</taxon>
        <taxon>Metazoa</taxon>
        <taxon>Ecdysozoa</taxon>
        <taxon>Arthropoda</taxon>
        <taxon>Chelicerata</taxon>
        <taxon>Arachnida</taxon>
        <taxon>Araneae</taxon>
        <taxon>Araneomorphae</taxon>
        <taxon>Entelegynae</taxon>
        <taxon>Araneoidea</taxon>
        <taxon>Nephilidae</taxon>
        <taxon>Nephila</taxon>
    </lineage>
</organism>
<dbReference type="AlphaFoldDB" id="A0A8X6UND4"/>
<evidence type="ECO:0000313" key="2">
    <source>
        <dbReference type="Proteomes" id="UP000887013"/>
    </source>
</evidence>
<dbReference type="EMBL" id="BMAW01083370">
    <property type="protein sequence ID" value="GFU33683.1"/>
    <property type="molecule type" value="Genomic_DNA"/>
</dbReference>
<sequence length="115" mass="12803">MTLLLILLSYVPRSNLRKKMLRNKQITLCKQMSSNIALVAELIGPITALPGHCWYIVQIHHVYGNKISAGIFPLGLPKESTSSHNDGISCYKKKFGCHMTLIKAQTGSCQLRSSF</sequence>
<name>A0A8X6UND4_NEPPI</name>
<proteinExistence type="predicted"/>
<comment type="caution">
    <text evidence="1">The sequence shown here is derived from an EMBL/GenBank/DDBJ whole genome shotgun (WGS) entry which is preliminary data.</text>
</comment>